<accession>A0A9X2B3H4</accession>
<feature type="transmembrane region" description="Helical" evidence="1">
    <location>
        <begin position="168"/>
        <end position="188"/>
    </location>
</feature>
<feature type="transmembrane region" description="Helical" evidence="1">
    <location>
        <begin position="12"/>
        <end position="33"/>
    </location>
</feature>
<feature type="transmembrane region" description="Helical" evidence="1">
    <location>
        <begin position="39"/>
        <end position="57"/>
    </location>
</feature>
<comment type="caution">
    <text evidence="2">The sequence shown here is derived from an EMBL/GenBank/DDBJ whole genome shotgun (WGS) entry which is preliminary data.</text>
</comment>
<keyword evidence="1" id="KW-0472">Membrane</keyword>
<organism evidence="2 3">
    <name type="scientific">Paenibacillus mangrovi</name>
    <dbReference type="NCBI Taxonomy" id="2931978"/>
    <lineage>
        <taxon>Bacteria</taxon>
        <taxon>Bacillati</taxon>
        <taxon>Bacillota</taxon>
        <taxon>Bacilli</taxon>
        <taxon>Bacillales</taxon>
        <taxon>Paenibacillaceae</taxon>
        <taxon>Paenibacillus</taxon>
    </lineage>
</organism>
<evidence type="ECO:0000256" key="1">
    <source>
        <dbReference type="SAM" id="Phobius"/>
    </source>
</evidence>
<proteinExistence type="predicted"/>
<sequence length="204" mass="22986">MQNTSRKHRFNDVFEIVLYVICGISIIYFGVTGAYGKCFQAGLIIIVLLLFRGLTAWTKSDLPPTLRFWVLIFIAITMMVANLFGMYAFIPHLDKMEHLLSGVILFFTGQFILNKMAKRKGLSGLPANIIIWFSFYFAVAMAGVWEIYEFTSDHLFGLTSQNGSLTDTMFDIICGTTGAIGGVLYLFYKARKDPNSVENVVENK</sequence>
<dbReference type="InterPro" id="IPR014509">
    <property type="entry name" value="YjdF-like"/>
</dbReference>
<feature type="transmembrane region" description="Helical" evidence="1">
    <location>
        <begin position="69"/>
        <end position="90"/>
    </location>
</feature>
<evidence type="ECO:0008006" key="4">
    <source>
        <dbReference type="Google" id="ProtNLM"/>
    </source>
</evidence>
<dbReference type="Pfam" id="PF09997">
    <property type="entry name" value="DUF2238"/>
    <property type="match status" value="1"/>
</dbReference>
<feature type="transmembrane region" description="Helical" evidence="1">
    <location>
        <begin position="96"/>
        <end position="113"/>
    </location>
</feature>
<protein>
    <recommendedName>
        <fullName evidence="4">Membrane-spanning protein</fullName>
    </recommendedName>
</protein>
<dbReference type="EMBL" id="JALIRP010000005">
    <property type="protein sequence ID" value="MCJ8012960.1"/>
    <property type="molecule type" value="Genomic_DNA"/>
</dbReference>
<feature type="transmembrane region" description="Helical" evidence="1">
    <location>
        <begin position="125"/>
        <end position="148"/>
    </location>
</feature>
<name>A0A9X2B3H4_9BACL</name>
<dbReference type="AlphaFoldDB" id="A0A9X2B3H4"/>
<keyword evidence="1" id="KW-0812">Transmembrane</keyword>
<dbReference type="Proteomes" id="UP001139347">
    <property type="component" value="Unassembled WGS sequence"/>
</dbReference>
<evidence type="ECO:0000313" key="2">
    <source>
        <dbReference type="EMBL" id="MCJ8012960.1"/>
    </source>
</evidence>
<reference evidence="2" key="1">
    <citation type="submission" date="2022-04" db="EMBL/GenBank/DDBJ databases">
        <title>Paenibacillus mangrovi sp. nov., a novel endophytic bacterium isolated from bark of Kandelia candel.</title>
        <authorList>
            <person name="Tuo L."/>
        </authorList>
    </citation>
    <scope>NUCLEOTIDE SEQUENCE</scope>
    <source>
        <strain evidence="2">KQZ6P-2</strain>
    </source>
</reference>
<keyword evidence="1" id="KW-1133">Transmembrane helix</keyword>
<evidence type="ECO:0000313" key="3">
    <source>
        <dbReference type="Proteomes" id="UP001139347"/>
    </source>
</evidence>
<dbReference type="RefSeq" id="WP_244725811.1">
    <property type="nucleotide sequence ID" value="NZ_JALIRP010000005.1"/>
</dbReference>
<keyword evidence="3" id="KW-1185">Reference proteome</keyword>
<gene>
    <name evidence="2" type="ORF">MUG84_14575</name>
</gene>